<dbReference type="AlphaFoldDB" id="A0A1L9TX82"/>
<proteinExistence type="predicted"/>
<dbReference type="Proteomes" id="UP000184356">
    <property type="component" value="Unassembled WGS sequence"/>
</dbReference>
<evidence type="ECO:0000313" key="2">
    <source>
        <dbReference type="Proteomes" id="UP000184356"/>
    </source>
</evidence>
<dbReference type="RefSeq" id="XP_040707689.1">
    <property type="nucleotide sequence ID" value="XM_040844397.1"/>
</dbReference>
<organism evidence="1 2">
    <name type="scientific">Aspergillus sydowii CBS 593.65</name>
    <dbReference type="NCBI Taxonomy" id="1036612"/>
    <lineage>
        <taxon>Eukaryota</taxon>
        <taxon>Fungi</taxon>
        <taxon>Dikarya</taxon>
        <taxon>Ascomycota</taxon>
        <taxon>Pezizomycotina</taxon>
        <taxon>Eurotiomycetes</taxon>
        <taxon>Eurotiomycetidae</taxon>
        <taxon>Eurotiales</taxon>
        <taxon>Aspergillaceae</taxon>
        <taxon>Aspergillus</taxon>
        <taxon>Aspergillus subgen. Nidulantes</taxon>
    </lineage>
</organism>
<reference evidence="2" key="1">
    <citation type="journal article" date="2017" name="Genome Biol.">
        <title>Comparative genomics reveals high biological diversity and specific adaptations in the industrially and medically important fungal genus Aspergillus.</title>
        <authorList>
            <person name="de Vries R.P."/>
            <person name="Riley R."/>
            <person name="Wiebenga A."/>
            <person name="Aguilar-Osorio G."/>
            <person name="Amillis S."/>
            <person name="Uchima C.A."/>
            <person name="Anderluh G."/>
            <person name="Asadollahi M."/>
            <person name="Askin M."/>
            <person name="Barry K."/>
            <person name="Battaglia E."/>
            <person name="Bayram O."/>
            <person name="Benocci T."/>
            <person name="Braus-Stromeyer S.A."/>
            <person name="Caldana C."/>
            <person name="Canovas D."/>
            <person name="Cerqueira G.C."/>
            <person name="Chen F."/>
            <person name="Chen W."/>
            <person name="Choi C."/>
            <person name="Clum A."/>
            <person name="Dos Santos R.A."/>
            <person name="Damasio A.R."/>
            <person name="Diallinas G."/>
            <person name="Emri T."/>
            <person name="Fekete E."/>
            <person name="Flipphi M."/>
            <person name="Freyberg S."/>
            <person name="Gallo A."/>
            <person name="Gournas C."/>
            <person name="Habgood R."/>
            <person name="Hainaut M."/>
            <person name="Harispe M.L."/>
            <person name="Henrissat B."/>
            <person name="Hilden K.S."/>
            <person name="Hope R."/>
            <person name="Hossain A."/>
            <person name="Karabika E."/>
            <person name="Karaffa L."/>
            <person name="Karanyi Z."/>
            <person name="Krasevec N."/>
            <person name="Kuo A."/>
            <person name="Kusch H."/>
            <person name="LaButti K."/>
            <person name="Lagendijk E.L."/>
            <person name="Lapidus A."/>
            <person name="Levasseur A."/>
            <person name="Lindquist E."/>
            <person name="Lipzen A."/>
            <person name="Logrieco A.F."/>
            <person name="MacCabe A."/>
            <person name="Maekelae M.R."/>
            <person name="Malavazi I."/>
            <person name="Melin P."/>
            <person name="Meyer V."/>
            <person name="Mielnichuk N."/>
            <person name="Miskei M."/>
            <person name="Molnar A.P."/>
            <person name="Mule G."/>
            <person name="Ngan C.Y."/>
            <person name="Orejas M."/>
            <person name="Orosz E."/>
            <person name="Ouedraogo J.P."/>
            <person name="Overkamp K.M."/>
            <person name="Park H.-S."/>
            <person name="Perrone G."/>
            <person name="Piumi F."/>
            <person name="Punt P.J."/>
            <person name="Ram A.F."/>
            <person name="Ramon A."/>
            <person name="Rauscher S."/>
            <person name="Record E."/>
            <person name="Riano-Pachon D.M."/>
            <person name="Robert V."/>
            <person name="Roehrig J."/>
            <person name="Ruller R."/>
            <person name="Salamov A."/>
            <person name="Salih N.S."/>
            <person name="Samson R.A."/>
            <person name="Sandor E."/>
            <person name="Sanguinetti M."/>
            <person name="Schuetze T."/>
            <person name="Sepcic K."/>
            <person name="Shelest E."/>
            <person name="Sherlock G."/>
            <person name="Sophianopoulou V."/>
            <person name="Squina F.M."/>
            <person name="Sun H."/>
            <person name="Susca A."/>
            <person name="Todd R.B."/>
            <person name="Tsang A."/>
            <person name="Unkles S.E."/>
            <person name="van de Wiele N."/>
            <person name="van Rossen-Uffink D."/>
            <person name="Oliveira J.V."/>
            <person name="Vesth T.C."/>
            <person name="Visser J."/>
            <person name="Yu J.-H."/>
            <person name="Zhou M."/>
            <person name="Andersen M.R."/>
            <person name="Archer D.B."/>
            <person name="Baker S.E."/>
            <person name="Benoit I."/>
            <person name="Brakhage A.A."/>
            <person name="Braus G.H."/>
            <person name="Fischer R."/>
            <person name="Frisvad J.C."/>
            <person name="Goldman G.H."/>
            <person name="Houbraken J."/>
            <person name="Oakley B."/>
            <person name="Pocsi I."/>
            <person name="Scazzocchio C."/>
            <person name="Seiboth B."/>
            <person name="vanKuyk P.A."/>
            <person name="Wortman J."/>
            <person name="Dyer P.S."/>
            <person name="Grigoriev I.V."/>
        </authorList>
    </citation>
    <scope>NUCLEOTIDE SEQUENCE [LARGE SCALE GENOMIC DNA]</scope>
    <source>
        <strain evidence="2">CBS 593.65</strain>
    </source>
</reference>
<accession>A0A1L9TX82</accession>
<sequence length="159" mass="17688">MFWIAGTSPAVSGWSRVCEVGTSTTPGGAEVDRPAIVHRGTLSSQHSAQCPICIVASPGRTSGVSLFFFSFSRLDRDLEADIEPPCESHSAFLPLRRIQGKRLIRRIKVQPSSWTATWFHHQCPSVIWTLVPGINFLLQCFLAGMSYHSPKHVTNNMHW</sequence>
<name>A0A1L9TX82_9EURO</name>
<gene>
    <name evidence="1" type="ORF">ASPSYDRAFT_274598</name>
</gene>
<keyword evidence="2" id="KW-1185">Reference proteome</keyword>
<dbReference type="GeneID" id="63760470"/>
<dbReference type="EMBL" id="KV878582">
    <property type="protein sequence ID" value="OJJ63883.1"/>
    <property type="molecule type" value="Genomic_DNA"/>
</dbReference>
<evidence type="ECO:0000313" key="1">
    <source>
        <dbReference type="EMBL" id="OJJ63883.1"/>
    </source>
</evidence>
<protein>
    <submittedName>
        <fullName evidence="1">Uncharacterized protein</fullName>
    </submittedName>
</protein>
<dbReference type="VEuPathDB" id="FungiDB:ASPSYDRAFT_274598"/>